<evidence type="ECO:0000256" key="3">
    <source>
        <dbReference type="ARBA" id="ARBA00022723"/>
    </source>
</evidence>
<dbReference type="NCBIfam" id="NF007914">
    <property type="entry name" value="PRK10628.1"/>
    <property type="match status" value="1"/>
</dbReference>
<keyword evidence="4" id="KW-0862">Zinc</keyword>
<name>A0A1G5CTK2_9PAST</name>
<dbReference type="PANTHER" id="PTHR30096">
    <property type="entry name" value="4,5-DOPA DIOXYGENASE EXTRADIOL-LIKE PROTEIN"/>
    <property type="match status" value="1"/>
</dbReference>
<dbReference type="Pfam" id="PF02900">
    <property type="entry name" value="LigB"/>
    <property type="match status" value="1"/>
</dbReference>
<reference evidence="7 8" key="1">
    <citation type="submission" date="2016-10" db="EMBL/GenBank/DDBJ databases">
        <authorList>
            <person name="Varghese N."/>
            <person name="Submissions S."/>
        </authorList>
    </citation>
    <scope>NUCLEOTIDE SEQUENCE [LARGE SCALE GENOMIC DNA]</scope>
    <source>
        <strain evidence="7 8">DSM 22022</strain>
    </source>
</reference>
<dbReference type="Gene3D" id="3.40.830.10">
    <property type="entry name" value="LigB-like"/>
    <property type="match status" value="1"/>
</dbReference>
<dbReference type="SUPFAM" id="SSF53213">
    <property type="entry name" value="LigB-like"/>
    <property type="match status" value="1"/>
</dbReference>
<dbReference type="PANTHER" id="PTHR30096:SF0">
    <property type="entry name" value="4,5-DOPA DIOXYGENASE EXTRADIOL-LIKE PROTEIN"/>
    <property type="match status" value="1"/>
</dbReference>
<dbReference type="InterPro" id="IPR004183">
    <property type="entry name" value="Xdiol_dOase_suB"/>
</dbReference>
<keyword evidence="5" id="KW-0560">Oxidoreductase</keyword>
<dbReference type="CDD" id="cd07363">
    <property type="entry name" value="45_DOPA_Dioxygenase"/>
    <property type="match status" value="1"/>
</dbReference>
<evidence type="ECO:0000256" key="1">
    <source>
        <dbReference type="ARBA" id="ARBA00001947"/>
    </source>
</evidence>
<comment type="caution">
    <text evidence="7">The sequence shown here is derived from an EMBL/GenBank/DDBJ whole genome shotgun (WGS) entry which is preliminary data.</text>
</comment>
<dbReference type="RefSeq" id="WP_090655417.1">
    <property type="nucleotide sequence ID" value="NZ_CP015031.1"/>
</dbReference>
<dbReference type="GO" id="GO:0051213">
    <property type="term" value="F:dioxygenase activity"/>
    <property type="evidence" value="ECO:0007669"/>
    <property type="project" value="UniProtKB-KW"/>
</dbReference>
<evidence type="ECO:0000256" key="2">
    <source>
        <dbReference type="ARBA" id="ARBA00007581"/>
    </source>
</evidence>
<sequence length="260" mass="29355">MKQPAIFVGHGSPMNVIEENNPFNQKFAEITRTFAKPKAILCISAHWYSKELEVQSGANPKMIYDFYGFPPQLSRVQYPASGNPRLAAQIQQLLAPEEVRLNPDRGYDHGAWAVLKHLYPEADIPVIQLSLDRTKPALWHFALAQKLKSLREQGVLILASGNIVHNLSALSYEHINRLDAGYDWAYEFRDQINRAIAGNNIELLTHIERLGRPAMLSVPTPEHYLPLLYVVAMREEQDNVELFNDHLVGGSLSMTSVFIG</sequence>
<keyword evidence="7" id="KW-0223">Dioxygenase</keyword>
<dbReference type="EMBL" id="FMUQ01000009">
    <property type="protein sequence ID" value="SCY05601.1"/>
    <property type="molecule type" value="Genomic_DNA"/>
</dbReference>
<dbReference type="PIRSF" id="PIRSF006157">
    <property type="entry name" value="Doxgns_DODA"/>
    <property type="match status" value="1"/>
</dbReference>
<organism evidence="7 8">
    <name type="scientific">Basfia succiniciproducens</name>
    <dbReference type="NCBI Taxonomy" id="653940"/>
    <lineage>
        <taxon>Bacteria</taxon>
        <taxon>Pseudomonadati</taxon>
        <taxon>Pseudomonadota</taxon>
        <taxon>Gammaproteobacteria</taxon>
        <taxon>Pasteurellales</taxon>
        <taxon>Pasteurellaceae</taxon>
        <taxon>Basfia</taxon>
    </lineage>
</organism>
<dbReference type="Proteomes" id="UP000199588">
    <property type="component" value="Unassembled WGS sequence"/>
</dbReference>
<comment type="similarity">
    <text evidence="2">Belongs to the DODA-type extradiol aromatic ring-opening dioxygenase family.</text>
</comment>
<evidence type="ECO:0000256" key="4">
    <source>
        <dbReference type="ARBA" id="ARBA00022833"/>
    </source>
</evidence>
<evidence type="ECO:0000313" key="8">
    <source>
        <dbReference type="Proteomes" id="UP000199588"/>
    </source>
</evidence>
<evidence type="ECO:0000259" key="6">
    <source>
        <dbReference type="Pfam" id="PF02900"/>
    </source>
</evidence>
<protein>
    <submittedName>
        <fullName evidence="7">Aromatic ring-opening dioxygenase, catalytic subunit, LigB family</fullName>
    </submittedName>
</protein>
<accession>A0A1G5CTK2</accession>
<evidence type="ECO:0000313" key="7">
    <source>
        <dbReference type="EMBL" id="SCY05601.1"/>
    </source>
</evidence>
<keyword evidence="3" id="KW-0479">Metal-binding</keyword>
<gene>
    <name evidence="7" type="ORF">SAMN02910354_01324</name>
</gene>
<proteinExistence type="inferred from homology"/>
<comment type="cofactor">
    <cofactor evidence="1">
        <name>Zn(2+)</name>
        <dbReference type="ChEBI" id="CHEBI:29105"/>
    </cofactor>
</comment>
<keyword evidence="8" id="KW-1185">Reference proteome</keyword>
<feature type="domain" description="Extradiol ring-cleavage dioxygenase class III enzyme subunit B" evidence="6">
    <location>
        <begin position="6"/>
        <end position="177"/>
    </location>
</feature>
<evidence type="ECO:0000256" key="5">
    <source>
        <dbReference type="ARBA" id="ARBA00023002"/>
    </source>
</evidence>
<dbReference type="InterPro" id="IPR014436">
    <property type="entry name" value="Extradiol_dOase_DODA"/>
</dbReference>